<proteinExistence type="inferred from homology"/>
<dbReference type="EC" id="3.1.26.-" evidence="4"/>
<comment type="function">
    <text evidence="4">Involved in correct processing of both the 5' and 3' ends of 23S rRNA precursor. Processes 30S rRNA precursor transcript even in absence of ribonuclease 3 (Rnc); Rnc processes 30S rRNA into smaller rRNA precursors.</text>
</comment>
<comment type="caution">
    <text evidence="6">The sequence shown here is derived from an EMBL/GenBank/DDBJ whole genome shotgun (WGS) entry which is preliminary data.</text>
</comment>
<dbReference type="GO" id="GO:0004525">
    <property type="term" value="F:ribonuclease III activity"/>
    <property type="evidence" value="ECO:0007669"/>
    <property type="project" value="InterPro"/>
</dbReference>
<evidence type="ECO:0000256" key="2">
    <source>
        <dbReference type="ARBA" id="ARBA00022759"/>
    </source>
</evidence>
<name>A0A4Z0GM06_9BACL</name>
<comment type="cofactor">
    <cofactor evidence="4">
        <name>Mg(2+)</name>
        <dbReference type="ChEBI" id="CHEBI:18420"/>
    </cofactor>
</comment>
<evidence type="ECO:0000313" key="6">
    <source>
        <dbReference type="EMBL" id="TGA96856.1"/>
    </source>
</evidence>
<dbReference type="EMBL" id="SRJD01000019">
    <property type="protein sequence ID" value="TGA96856.1"/>
    <property type="molecule type" value="Genomic_DNA"/>
</dbReference>
<evidence type="ECO:0000256" key="4">
    <source>
        <dbReference type="HAMAP-Rule" id="MF_01468"/>
    </source>
</evidence>
<dbReference type="InterPro" id="IPR000999">
    <property type="entry name" value="RNase_III_dom"/>
</dbReference>
<feature type="domain" description="RNase III" evidence="5">
    <location>
        <begin position="17"/>
        <end position="114"/>
    </location>
</feature>
<keyword evidence="4" id="KW-0694">RNA-binding</keyword>
<dbReference type="InterPro" id="IPR008226">
    <property type="entry name" value="Mini3_fam"/>
</dbReference>
<dbReference type="GO" id="GO:0005737">
    <property type="term" value="C:cytoplasm"/>
    <property type="evidence" value="ECO:0007669"/>
    <property type="project" value="UniProtKB-SubCell"/>
</dbReference>
<dbReference type="GO" id="GO:0019843">
    <property type="term" value="F:rRNA binding"/>
    <property type="evidence" value="ECO:0007669"/>
    <property type="project" value="UniProtKB-UniRule"/>
</dbReference>
<keyword evidence="3 4" id="KW-0378">Hydrolase</keyword>
<dbReference type="HAMAP" id="MF_01468">
    <property type="entry name" value="RNase_Mini_III"/>
    <property type="match status" value="1"/>
</dbReference>
<keyword evidence="1 4" id="KW-0540">Nuclease</keyword>
<evidence type="ECO:0000256" key="3">
    <source>
        <dbReference type="ARBA" id="ARBA00022801"/>
    </source>
</evidence>
<keyword evidence="4" id="KW-0698">rRNA processing</keyword>
<dbReference type="PANTHER" id="PTHR34276:SF1">
    <property type="entry name" value="MINI-RIBONUCLEASE 3"/>
    <property type="match status" value="1"/>
</dbReference>
<keyword evidence="4" id="KW-0963">Cytoplasm</keyword>
<dbReference type="InterPro" id="IPR036389">
    <property type="entry name" value="RNase_III_sf"/>
</dbReference>
<dbReference type="SUPFAM" id="SSF69065">
    <property type="entry name" value="RNase III domain-like"/>
    <property type="match status" value="1"/>
</dbReference>
<dbReference type="AlphaFoldDB" id="A0A4Z0GM06"/>
<accession>A0A4Z0GM06</accession>
<evidence type="ECO:0000313" key="7">
    <source>
        <dbReference type="Proteomes" id="UP000298347"/>
    </source>
</evidence>
<keyword evidence="7" id="KW-1185">Reference proteome</keyword>
<keyword evidence="4" id="KW-0699">rRNA-binding</keyword>
<comment type="subcellular location">
    <subcellularLocation>
        <location evidence="4">Cytoplasm</location>
    </subcellularLocation>
</comment>
<dbReference type="GO" id="GO:0006364">
    <property type="term" value="P:rRNA processing"/>
    <property type="evidence" value="ECO:0007669"/>
    <property type="project" value="UniProtKB-UniRule"/>
</dbReference>
<reference evidence="6 7" key="1">
    <citation type="journal article" date="2015" name="Int. J. Syst. Evol. Microbiol.">
        <title>Sporolactobacillus shoreae sp. nov. and Sporolactobacillus spathodeae sp. nov., two spore-forming lactic acid bacteria isolated from tree barks in Thailand.</title>
        <authorList>
            <person name="Thamacharoensuk T."/>
            <person name="Kitahara M."/>
            <person name="Ohkuma M."/>
            <person name="Thongchul N."/>
            <person name="Tanasupawat S."/>
        </authorList>
    </citation>
    <scope>NUCLEOTIDE SEQUENCE [LARGE SCALE GENOMIC DNA]</scope>
    <source>
        <strain evidence="6 7">BK92</strain>
    </source>
</reference>
<keyword evidence="4" id="KW-0460">Magnesium</keyword>
<keyword evidence="4" id="KW-0690">Ribosome biogenesis</keyword>
<keyword evidence="2 4" id="KW-0255">Endonuclease</keyword>
<comment type="subunit">
    <text evidence="4">Homodimer.</text>
</comment>
<dbReference type="Pfam" id="PF00636">
    <property type="entry name" value="Ribonuclease_3"/>
    <property type="match status" value="1"/>
</dbReference>
<sequence>MIMNKEKVDPETLNSLVLAFMGDAIIETYVREAVIAGGKTKIHALHEQTVGYVSARAQSVFLHELIDHDFLTDEELDIVRHGRNAKSHSVPRNTDVQTYNFSTGFEALIGYLHFGNKRERIDEIMDKMFANHPVEGSRA</sequence>
<feature type="active site" evidence="4">
    <location>
        <position position="23"/>
    </location>
</feature>
<dbReference type="Gene3D" id="1.10.1520.10">
    <property type="entry name" value="Ribonuclease III domain"/>
    <property type="match status" value="1"/>
</dbReference>
<evidence type="ECO:0000259" key="5">
    <source>
        <dbReference type="Pfam" id="PF00636"/>
    </source>
</evidence>
<dbReference type="PANTHER" id="PTHR34276">
    <property type="entry name" value="MINI-RIBONUCLEASE 3"/>
    <property type="match status" value="1"/>
</dbReference>
<protein>
    <recommendedName>
        <fullName evidence="4">Mini-ribonuclease 3</fullName>
        <shortName evidence="4">Mini-3</shortName>
        <shortName evidence="4">Mini-RNase 3</shortName>
        <ecNumber evidence="4">3.1.26.-</ecNumber>
    </recommendedName>
    <alternativeName>
        <fullName evidence="4">Mini-RNase III</fullName>
        <shortName evidence="4">Mini-III</shortName>
    </alternativeName>
</protein>
<dbReference type="Proteomes" id="UP000298347">
    <property type="component" value="Unassembled WGS sequence"/>
</dbReference>
<comment type="similarity">
    <text evidence="4">Belongs to the MrnC RNase family.</text>
</comment>
<dbReference type="PIRSF" id="PIRSF005520">
    <property type="entry name" value="UCP005520"/>
    <property type="match status" value="1"/>
</dbReference>
<gene>
    <name evidence="4" type="primary">mrnC</name>
    <name evidence="6" type="ORF">E4665_14225</name>
</gene>
<dbReference type="OrthoDB" id="46571at2"/>
<organism evidence="6 7">
    <name type="scientific">Sporolactobacillus shoreae</name>
    <dbReference type="NCBI Taxonomy" id="1465501"/>
    <lineage>
        <taxon>Bacteria</taxon>
        <taxon>Bacillati</taxon>
        <taxon>Bacillota</taxon>
        <taxon>Bacilli</taxon>
        <taxon>Bacillales</taxon>
        <taxon>Sporolactobacillaceae</taxon>
        <taxon>Sporolactobacillus</taxon>
    </lineage>
</organism>
<evidence type="ECO:0000256" key="1">
    <source>
        <dbReference type="ARBA" id="ARBA00022722"/>
    </source>
</evidence>